<evidence type="ECO:0000313" key="1">
    <source>
        <dbReference type="EMBL" id="KAL2740607.1"/>
    </source>
</evidence>
<organism evidence="1 2">
    <name type="scientific">Vespula squamosa</name>
    <name type="common">Southern yellow jacket</name>
    <name type="synonym">Wasp</name>
    <dbReference type="NCBI Taxonomy" id="30214"/>
    <lineage>
        <taxon>Eukaryota</taxon>
        <taxon>Metazoa</taxon>
        <taxon>Ecdysozoa</taxon>
        <taxon>Arthropoda</taxon>
        <taxon>Hexapoda</taxon>
        <taxon>Insecta</taxon>
        <taxon>Pterygota</taxon>
        <taxon>Neoptera</taxon>
        <taxon>Endopterygota</taxon>
        <taxon>Hymenoptera</taxon>
        <taxon>Apocrita</taxon>
        <taxon>Aculeata</taxon>
        <taxon>Vespoidea</taxon>
        <taxon>Vespidae</taxon>
        <taxon>Vespinae</taxon>
        <taxon>Vespula</taxon>
    </lineage>
</organism>
<keyword evidence="2" id="KW-1185">Reference proteome</keyword>
<sequence length="83" mass="9742">MAIAYIYFVAVHWTSSNVRLSFTMSLISFRRTMIFEYLNLLLLIFDKISLLYQNVPKLSKLQFDTSLHPVPVPNLKIPSHRIE</sequence>
<dbReference type="Proteomes" id="UP001607302">
    <property type="component" value="Unassembled WGS sequence"/>
</dbReference>
<reference evidence="1 2" key="1">
    <citation type="journal article" date="2024" name="Ann. Entomol. Soc. Am.">
        <title>Genomic analyses of the southern and eastern yellowjacket wasps (Hymenoptera: Vespidae) reveal evolutionary signatures of social life.</title>
        <authorList>
            <person name="Catto M.A."/>
            <person name="Caine P.B."/>
            <person name="Orr S.E."/>
            <person name="Hunt B.G."/>
            <person name="Goodisman M.A.D."/>
        </authorList>
    </citation>
    <scope>NUCLEOTIDE SEQUENCE [LARGE SCALE GENOMIC DNA]</scope>
    <source>
        <strain evidence="1">233</strain>
        <tissue evidence="1">Head and thorax</tissue>
    </source>
</reference>
<name>A0ABD2C6D5_VESSQ</name>
<protein>
    <submittedName>
        <fullName evidence="1">Uncharacterized protein</fullName>
    </submittedName>
</protein>
<gene>
    <name evidence="1" type="ORF">V1478_000748</name>
</gene>
<dbReference type="EMBL" id="JAUDFV010000020">
    <property type="protein sequence ID" value="KAL2740607.1"/>
    <property type="molecule type" value="Genomic_DNA"/>
</dbReference>
<comment type="caution">
    <text evidence="1">The sequence shown here is derived from an EMBL/GenBank/DDBJ whole genome shotgun (WGS) entry which is preliminary data.</text>
</comment>
<dbReference type="AlphaFoldDB" id="A0ABD2C6D5"/>
<accession>A0ABD2C6D5</accession>
<evidence type="ECO:0000313" key="2">
    <source>
        <dbReference type="Proteomes" id="UP001607302"/>
    </source>
</evidence>
<proteinExistence type="predicted"/>